<proteinExistence type="predicted"/>
<evidence type="ECO:0000259" key="5">
    <source>
        <dbReference type="SMART" id="SM01005"/>
    </source>
</evidence>
<keyword evidence="2" id="KW-0663">Pyridoxal phosphate</keyword>
<dbReference type="Proteomes" id="UP000736373">
    <property type="component" value="Unassembled WGS sequence"/>
</dbReference>
<evidence type="ECO:0000256" key="1">
    <source>
        <dbReference type="ARBA" id="ARBA00001933"/>
    </source>
</evidence>
<dbReference type="InterPro" id="IPR011079">
    <property type="entry name" value="Ala_racemase_C"/>
</dbReference>
<dbReference type="Gene3D" id="2.40.37.10">
    <property type="entry name" value="Lyase, Ornithine Decarboxylase, Chain A, domain 1"/>
    <property type="match status" value="1"/>
</dbReference>
<evidence type="ECO:0000313" key="6">
    <source>
        <dbReference type="EMBL" id="MBC8752886.1"/>
    </source>
</evidence>
<sequence length="104" mass="11254">MNPCAPRAYSGTRTRDRRPKSASSASEQLTRESTRAPRLYAYVTVELTPCPSVGIGSKIRALGEQVKIDDVASAAGTIGYKLMCALALRVPVTVPSFIRLIRTD</sequence>
<evidence type="ECO:0000256" key="4">
    <source>
        <dbReference type="SAM" id="MobiDB-lite"/>
    </source>
</evidence>
<dbReference type="SMART" id="SM01005">
    <property type="entry name" value="Ala_racemase_C"/>
    <property type="match status" value="1"/>
</dbReference>
<evidence type="ECO:0000256" key="3">
    <source>
        <dbReference type="ARBA" id="ARBA00023235"/>
    </source>
</evidence>
<evidence type="ECO:0000313" key="7">
    <source>
        <dbReference type="Proteomes" id="UP000736373"/>
    </source>
</evidence>
<protein>
    <recommendedName>
        <fullName evidence="5">Alanine racemase C-terminal domain-containing protein</fullName>
    </recommendedName>
</protein>
<comment type="caution">
    <text evidence="6">The sequence shown here is derived from an EMBL/GenBank/DDBJ whole genome shotgun (WGS) entry which is preliminary data.</text>
</comment>
<organism evidence="6 7">
    <name type="scientific">Paraburkholderia podalyriae</name>
    <dbReference type="NCBI Taxonomy" id="1938811"/>
    <lineage>
        <taxon>Bacteria</taxon>
        <taxon>Pseudomonadati</taxon>
        <taxon>Pseudomonadota</taxon>
        <taxon>Betaproteobacteria</taxon>
        <taxon>Burkholderiales</taxon>
        <taxon>Burkholderiaceae</taxon>
        <taxon>Paraburkholderia</taxon>
    </lineage>
</organism>
<keyword evidence="7" id="KW-1185">Reference proteome</keyword>
<reference evidence="6 7" key="1">
    <citation type="submission" date="2019-09" db="EMBL/GenBank/DDBJ databases">
        <title>Paraburkholderia podalyriae sp. nov., A South African Podalyria-associated rhizobium.</title>
        <authorList>
            <person name="Mavima L."/>
            <person name="Beukes C.W."/>
            <person name="Palmer M."/>
            <person name="De Meyer S.E."/>
            <person name="James E.K."/>
            <person name="Maluk M."/>
            <person name="Avontuur J.R."/>
            <person name="Chan W.Y."/>
            <person name="Venter S.N."/>
            <person name="Steenkamp E.T."/>
        </authorList>
    </citation>
    <scope>NUCLEOTIDE SEQUENCE [LARGE SCALE GENOMIC DNA]</scope>
    <source>
        <strain evidence="6 7">WC7.3b</strain>
    </source>
</reference>
<dbReference type="InterPro" id="IPR009006">
    <property type="entry name" value="Ala_racemase/Decarboxylase_C"/>
</dbReference>
<accession>A0ABR7Q3A0</accession>
<comment type="cofactor">
    <cofactor evidence="1">
        <name>pyridoxal 5'-phosphate</name>
        <dbReference type="ChEBI" id="CHEBI:597326"/>
    </cofactor>
</comment>
<keyword evidence="3" id="KW-0413">Isomerase</keyword>
<dbReference type="SUPFAM" id="SSF50621">
    <property type="entry name" value="Alanine racemase C-terminal domain-like"/>
    <property type="match status" value="1"/>
</dbReference>
<feature type="region of interest" description="Disordered" evidence="4">
    <location>
        <begin position="1"/>
        <end position="32"/>
    </location>
</feature>
<dbReference type="EMBL" id="VZQQ01000195">
    <property type="protein sequence ID" value="MBC8752886.1"/>
    <property type="molecule type" value="Genomic_DNA"/>
</dbReference>
<evidence type="ECO:0000256" key="2">
    <source>
        <dbReference type="ARBA" id="ARBA00022898"/>
    </source>
</evidence>
<name>A0ABR7Q3A0_9BURK</name>
<gene>
    <name evidence="6" type="ORF">F6X42_43185</name>
</gene>
<feature type="domain" description="Alanine racemase C-terminal" evidence="5">
    <location>
        <begin position="5"/>
        <end position="95"/>
    </location>
</feature>
<dbReference type="Pfam" id="PF00842">
    <property type="entry name" value="Ala_racemase_C"/>
    <property type="match status" value="1"/>
</dbReference>